<accession>A0A164IUG9</accession>
<sequence length="180" mass="19694">MIGQPDEPQATSPGDPEPIDECRPDSIIDLARALQRQLAVPVWVECGRPVTVAGPALGAVSMPQALGARVIQSADPQVVLPVLADPLGHRRIFLVDPTEPIPPRMNRLLAADHVVVVPHGHRIPLPGANAAGSWRWVRHLGHHPIQPPTRTWLLHQIRPHLTSDHRRGARPGPIHLRETP</sequence>
<evidence type="ECO:0000313" key="2">
    <source>
        <dbReference type="Proteomes" id="UP000076512"/>
    </source>
</evidence>
<comment type="caution">
    <text evidence="1">The sequence shown here is derived from an EMBL/GenBank/DDBJ whole genome shotgun (WGS) entry which is preliminary data.</text>
</comment>
<protein>
    <submittedName>
        <fullName evidence="1">Uncharacterized protein</fullName>
    </submittedName>
</protein>
<evidence type="ECO:0000313" key="1">
    <source>
        <dbReference type="EMBL" id="KZM69757.1"/>
    </source>
</evidence>
<gene>
    <name evidence="1" type="ORF">AWN90_06955</name>
</gene>
<reference evidence="1 2" key="1">
    <citation type="submission" date="2016-04" db="EMBL/GenBank/DDBJ databases">
        <authorList>
            <person name="Evans L.H."/>
            <person name="Alamgir A."/>
            <person name="Owens N."/>
            <person name="Weber N.D."/>
            <person name="Virtaneva K."/>
            <person name="Barbian K."/>
            <person name="Babar A."/>
            <person name="Rosenke K."/>
        </authorList>
    </citation>
    <scope>NUCLEOTIDE SEQUENCE [LARGE SCALE GENOMIC DNA]</scope>
    <source>
        <strain evidence="1 2">IFM 0406</strain>
    </source>
</reference>
<dbReference type="Proteomes" id="UP000076512">
    <property type="component" value="Unassembled WGS sequence"/>
</dbReference>
<dbReference type="RefSeq" id="WP_067578697.1">
    <property type="nucleotide sequence ID" value="NZ_JABMCZ010000002.1"/>
</dbReference>
<dbReference type="EMBL" id="LWGR01000017">
    <property type="protein sequence ID" value="KZM69757.1"/>
    <property type="molecule type" value="Genomic_DNA"/>
</dbReference>
<keyword evidence="2" id="KW-1185">Reference proteome</keyword>
<organism evidence="1 2">
    <name type="scientific">Nocardia terpenica</name>
    <dbReference type="NCBI Taxonomy" id="455432"/>
    <lineage>
        <taxon>Bacteria</taxon>
        <taxon>Bacillati</taxon>
        <taxon>Actinomycetota</taxon>
        <taxon>Actinomycetes</taxon>
        <taxon>Mycobacteriales</taxon>
        <taxon>Nocardiaceae</taxon>
        <taxon>Nocardia</taxon>
    </lineage>
</organism>
<proteinExistence type="predicted"/>
<name>A0A164IUG9_9NOCA</name>
<dbReference type="AlphaFoldDB" id="A0A164IUG9"/>